<reference evidence="4 5" key="1">
    <citation type="journal article" date="2023" name="Nucleic Acids Res.">
        <title>The hologenome of Daphnia magna reveals possible DNA methylation and microbiome-mediated evolution of the host genome.</title>
        <authorList>
            <person name="Chaturvedi A."/>
            <person name="Li X."/>
            <person name="Dhandapani V."/>
            <person name="Marshall H."/>
            <person name="Kissane S."/>
            <person name="Cuenca-Cambronero M."/>
            <person name="Asole G."/>
            <person name="Calvet F."/>
            <person name="Ruiz-Romero M."/>
            <person name="Marangio P."/>
            <person name="Guigo R."/>
            <person name="Rago D."/>
            <person name="Mirbahai L."/>
            <person name="Eastwood N."/>
            <person name="Colbourne J.K."/>
            <person name="Zhou J."/>
            <person name="Mallon E."/>
            <person name="Orsini L."/>
        </authorList>
    </citation>
    <scope>NUCLEOTIDE SEQUENCE [LARGE SCALE GENOMIC DNA]</scope>
    <source>
        <strain evidence="4">LRV0_1</strain>
    </source>
</reference>
<comment type="subcellular location">
    <subcellularLocation>
        <location evidence="1">Cytoplasm</location>
    </subcellularLocation>
</comment>
<dbReference type="InterPro" id="IPR012340">
    <property type="entry name" value="NA-bd_OB-fold"/>
</dbReference>
<keyword evidence="2" id="KW-0963">Cytoplasm</keyword>
<dbReference type="CDD" id="cd04458">
    <property type="entry name" value="CSP_CDS"/>
    <property type="match status" value="1"/>
</dbReference>
<dbReference type="SMART" id="SM00357">
    <property type="entry name" value="CSP"/>
    <property type="match status" value="1"/>
</dbReference>
<dbReference type="PROSITE" id="PS51857">
    <property type="entry name" value="CSD_2"/>
    <property type="match status" value="1"/>
</dbReference>
<evidence type="ECO:0000313" key="5">
    <source>
        <dbReference type="Proteomes" id="UP001234178"/>
    </source>
</evidence>
<dbReference type="PANTHER" id="PTHR46109">
    <property type="entry name" value="PROTEIN LIN-28"/>
    <property type="match status" value="1"/>
</dbReference>
<dbReference type="PRINTS" id="PR00050">
    <property type="entry name" value="COLDSHOCK"/>
</dbReference>
<keyword evidence="5" id="KW-1185">Reference proteome</keyword>
<dbReference type="Pfam" id="PF00313">
    <property type="entry name" value="CSD"/>
    <property type="match status" value="1"/>
</dbReference>
<dbReference type="EMBL" id="JAOYFB010000041">
    <property type="protein sequence ID" value="KAK4045033.1"/>
    <property type="molecule type" value="Genomic_DNA"/>
</dbReference>
<dbReference type="InterPro" id="IPR051373">
    <property type="entry name" value="Lin-28_RNA-binding"/>
</dbReference>
<dbReference type="InterPro" id="IPR002059">
    <property type="entry name" value="CSP_DNA-bd"/>
</dbReference>
<accession>A0ABR0B8Y7</accession>
<evidence type="ECO:0000256" key="2">
    <source>
        <dbReference type="ARBA" id="ARBA00022490"/>
    </source>
</evidence>
<feature type="domain" description="CSD" evidence="3">
    <location>
        <begin position="1"/>
        <end position="65"/>
    </location>
</feature>
<dbReference type="SUPFAM" id="SSF50249">
    <property type="entry name" value="Nucleic acid-binding proteins"/>
    <property type="match status" value="1"/>
</dbReference>
<dbReference type="Proteomes" id="UP001234178">
    <property type="component" value="Unassembled WGS sequence"/>
</dbReference>
<name>A0ABR0B8Y7_9CRUS</name>
<dbReference type="Gene3D" id="2.40.50.140">
    <property type="entry name" value="Nucleic acid-binding proteins"/>
    <property type="match status" value="1"/>
</dbReference>
<protein>
    <recommendedName>
        <fullName evidence="3">CSD domain-containing protein</fullName>
    </recommendedName>
</protein>
<gene>
    <name evidence="4" type="ORF">OUZ56_032441</name>
</gene>
<dbReference type="PANTHER" id="PTHR46109:SF1">
    <property type="entry name" value="PROTEIN LIN-28 HOMOLOG"/>
    <property type="match status" value="1"/>
</dbReference>
<proteinExistence type="predicted"/>
<sequence length="141" mass="15560">MAVGRVKWFNDEKGWGFIKQDEGPDVFVHYSQIAGDGRKRLYEDELVQFELKEGPKGLQAVDVRRETDFAAGADRHDGRFGPRLTVAIFAAANDALARRRDDAAAKADSGSRAGKSWEFGSDRDDILFVSDARNLVAVVAS</sequence>
<evidence type="ECO:0000259" key="3">
    <source>
        <dbReference type="PROSITE" id="PS51857"/>
    </source>
</evidence>
<evidence type="ECO:0000256" key="1">
    <source>
        <dbReference type="ARBA" id="ARBA00004496"/>
    </source>
</evidence>
<evidence type="ECO:0000313" key="4">
    <source>
        <dbReference type="EMBL" id="KAK4045033.1"/>
    </source>
</evidence>
<organism evidence="4 5">
    <name type="scientific">Daphnia magna</name>
    <dbReference type="NCBI Taxonomy" id="35525"/>
    <lineage>
        <taxon>Eukaryota</taxon>
        <taxon>Metazoa</taxon>
        <taxon>Ecdysozoa</taxon>
        <taxon>Arthropoda</taxon>
        <taxon>Crustacea</taxon>
        <taxon>Branchiopoda</taxon>
        <taxon>Diplostraca</taxon>
        <taxon>Cladocera</taxon>
        <taxon>Anomopoda</taxon>
        <taxon>Daphniidae</taxon>
        <taxon>Daphnia</taxon>
    </lineage>
</organism>
<dbReference type="InterPro" id="IPR011129">
    <property type="entry name" value="CSD"/>
</dbReference>
<comment type="caution">
    <text evidence="4">The sequence shown here is derived from an EMBL/GenBank/DDBJ whole genome shotgun (WGS) entry which is preliminary data.</text>
</comment>